<dbReference type="Pfam" id="PF02110">
    <property type="entry name" value="HK"/>
    <property type="match status" value="1"/>
</dbReference>
<dbReference type="Gene3D" id="3.40.1190.20">
    <property type="match status" value="1"/>
</dbReference>
<keyword evidence="13" id="KW-1185">Reference proteome</keyword>
<comment type="similarity">
    <text evidence="11">Belongs to the Thz kinase family.</text>
</comment>
<feature type="binding site" evidence="11">
    <location>
        <position position="120"/>
    </location>
    <ligand>
        <name>ATP</name>
        <dbReference type="ChEBI" id="CHEBI:30616"/>
    </ligand>
</feature>
<evidence type="ECO:0000256" key="5">
    <source>
        <dbReference type="ARBA" id="ARBA00022723"/>
    </source>
</evidence>
<dbReference type="GO" id="GO:0004417">
    <property type="term" value="F:hydroxyethylthiazole kinase activity"/>
    <property type="evidence" value="ECO:0007669"/>
    <property type="project" value="UniProtKB-UniRule"/>
</dbReference>
<dbReference type="AlphaFoldDB" id="A0A429XWY4"/>
<evidence type="ECO:0000256" key="8">
    <source>
        <dbReference type="ARBA" id="ARBA00022840"/>
    </source>
</evidence>
<evidence type="ECO:0000256" key="7">
    <source>
        <dbReference type="ARBA" id="ARBA00022777"/>
    </source>
</evidence>
<dbReference type="NCBIfam" id="TIGR00694">
    <property type="entry name" value="thiM"/>
    <property type="match status" value="1"/>
</dbReference>
<feature type="binding site" evidence="11">
    <location>
        <position position="44"/>
    </location>
    <ligand>
        <name>substrate</name>
    </ligand>
</feature>
<dbReference type="HAMAP" id="MF_00228">
    <property type="entry name" value="Thz_kinase"/>
    <property type="match status" value="1"/>
</dbReference>
<name>A0A429XWY4_9BACI</name>
<protein>
    <recommendedName>
        <fullName evidence="11">Hydroxyethylthiazole kinase</fullName>
        <ecNumber evidence="11">2.7.1.50</ecNumber>
    </recommendedName>
    <alternativeName>
        <fullName evidence="11">4-methyl-5-beta-hydroxyethylthiazole kinase</fullName>
        <shortName evidence="11">TH kinase</shortName>
        <shortName evidence="11">Thz kinase</shortName>
    </alternativeName>
</protein>
<dbReference type="GO" id="GO:0009229">
    <property type="term" value="P:thiamine diphosphate biosynthetic process"/>
    <property type="evidence" value="ECO:0007669"/>
    <property type="project" value="UniProtKB-UniRule"/>
</dbReference>
<keyword evidence="8 11" id="KW-0067">ATP-binding</keyword>
<dbReference type="CDD" id="cd01170">
    <property type="entry name" value="THZ_kinase"/>
    <property type="match status" value="1"/>
</dbReference>
<evidence type="ECO:0000256" key="2">
    <source>
        <dbReference type="ARBA" id="ARBA00001946"/>
    </source>
</evidence>
<organism evidence="12 13">
    <name type="scientific">Siminovitchia acidinfaciens</name>
    <dbReference type="NCBI Taxonomy" id="2321395"/>
    <lineage>
        <taxon>Bacteria</taxon>
        <taxon>Bacillati</taxon>
        <taxon>Bacillota</taxon>
        <taxon>Bacilli</taxon>
        <taxon>Bacillales</taxon>
        <taxon>Bacillaceae</taxon>
        <taxon>Siminovitchia</taxon>
    </lineage>
</organism>
<gene>
    <name evidence="11" type="primary">thiM</name>
    <name evidence="12" type="ORF">D4T97_014035</name>
</gene>
<dbReference type="EC" id="2.7.1.50" evidence="11"/>
<dbReference type="GO" id="GO:0005524">
    <property type="term" value="F:ATP binding"/>
    <property type="evidence" value="ECO:0007669"/>
    <property type="project" value="UniProtKB-UniRule"/>
</dbReference>
<evidence type="ECO:0000313" key="13">
    <source>
        <dbReference type="Proteomes" id="UP000287156"/>
    </source>
</evidence>
<dbReference type="OrthoDB" id="9778146at2"/>
<dbReference type="UniPathway" id="UPA00060">
    <property type="reaction ID" value="UER00139"/>
</dbReference>
<dbReference type="RefSeq" id="WP_126051382.1">
    <property type="nucleotide sequence ID" value="NZ_QYTV02000006.1"/>
</dbReference>
<evidence type="ECO:0000256" key="3">
    <source>
        <dbReference type="ARBA" id="ARBA00004868"/>
    </source>
</evidence>
<keyword evidence="6 11" id="KW-0547">Nucleotide-binding</keyword>
<evidence type="ECO:0000256" key="9">
    <source>
        <dbReference type="ARBA" id="ARBA00022842"/>
    </source>
</evidence>
<dbReference type="InterPro" id="IPR000417">
    <property type="entry name" value="Hyethyz_kinase"/>
</dbReference>
<dbReference type="GO" id="GO:0000287">
    <property type="term" value="F:magnesium ion binding"/>
    <property type="evidence" value="ECO:0007669"/>
    <property type="project" value="UniProtKB-UniRule"/>
</dbReference>
<keyword evidence="4 11" id="KW-0808">Transferase</keyword>
<dbReference type="InterPro" id="IPR029056">
    <property type="entry name" value="Ribokinase-like"/>
</dbReference>
<keyword evidence="9 11" id="KW-0460">Magnesium</keyword>
<proteinExistence type="inferred from homology"/>
<evidence type="ECO:0000256" key="4">
    <source>
        <dbReference type="ARBA" id="ARBA00022679"/>
    </source>
</evidence>
<dbReference type="GO" id="GO:0009228">
    <property type="term" value="P:thiamine biosynthetic process"/>
    <property type="evidence" value="ECO:0007669"/>
    <property type="project" value="UniProtKB-KW"/>
</dbReference>
<dbReference type="PRINTS" id="PR01099">
    <property type="entry name" value="HYETHTZKNASE"/>
</dbReference>
<keyword evidence="7 11" id="KW-0418">Kinase</keyword>
<keyword evidence="10 11" id="KW-0784">Thiamine biosynthesis</keyword>
<evidence type="ECO:0000256" key="1">
    <source>
        <dbReference type="ARBA" id="ARBA00001771"/>
    </source>
</evidence>
<dbReference type="SUPFAM" id="SSF53613">
    <property type="entry name" value="Ribokinase-like"/>
    <property type="match status" value="1"/>
</dbReference>
<dbReference type="EMBL" id="QYTV02000006">
    <property type="protein sequence ID" value="RST73003.1"/>
    <property type="molecule type" value="Genomic_DNA"/>
</dbReference>
<dbReference type="PIRSF" id="PIRSF000513">
    <property type="entry name" value="Thz_kinase"/>
    <property type="match status" value="1"/>
</dbReference>
<comment type="catalytic activity">
    <reaction evidence="1 11">
        <text>5-(2-hydroxyethyl)-4-methylthiazole + ATP = 4-methyl-5-(2-phosphooxyethyl)-thiazole + ADP + H(+)</text>
        <dbReference type="Rhea" id="RHEA:24212"/>
        <dbReference type="ChEBI" id="CHEBI:15378"/>
        <dbReference type="ChEBI" id="CHEBI:17957"/>
        <dbReference type="ChEBI" id="CHEBI:30616"/>
        <dbReference type="ChEBI" id="CHEBI:58296"/>
        <dbReference type="ChEBI" id="CHEBI:456216"/>
        <dbReference type="EC" id="2.7.1.50"/>
    </reaction>
</comment>
<comment type="cofactor">
    <cofactor evidence="2 11">
        <name>Mg(2+)</name>
        <dbReference type="ChEBI" id="CHEBI:18420"/>
    </cofactor>
</comment>
<accession>A0A429XWY4</accession>
<sequence length="268" mass="28029">MKRNISKLFNIIREERPLIHQITNQVTMNDCANVTLAVGAIPVMASSPEEAAEMAMLAKALVINIGTLRSETFEGMIAAAKAANKSGIPVIVDPVGAGATCYRTSSAMEILKVIRPAVIRGNASEVNQLIGGASTTIGVDAGRVPISNAEIAKKAAETYECITVVSGKEDAVSDGNRTYLIRNGHSMLSKITGTGCMSSALIACFAAVEKNILSSAAAGISLMGIAGEMAAASLSKSEGLGTFKVRLMDFISLMNDEMWDKGAKISEV</sequence>
<evidence type="ECO:0000256" key="11">
    <source>
        <dbReference type="HAMAP-Rule" id="MF_00228"/>
    </source>
</evidence>
<evidence type="ECO:0000313" key="12">
    <source>
        <dbReference type="EMBL" id="RST73003.1"/>
    </source>
</evidence>
<feature type="binding site" evidence="11">
    <location>
        <position position="193"/>
    </location>
    <ligand>
        <name>substrate</name>
    </ligand>
</feature>
<comment type="function">
    <text evidence="11">Catalyzes the phosphorylation of the hydroxyl group of 4-methyl-5-beta-hydroxyethylthiazole (THZ).</text>
</comment>
<evidence type="ECO:0000256" key="6">
    <source>
        <dbReference type="ARBA" id="ARBA00022741"/>
    </source>
</evidence>
<dbReference type="NCBIfam" id="NF006830">
    <property type="entry name" value="PRK09355.1"/>
    <property type="match status" value="1"/>
</dbReference>
<evidence type="ECO:0000256" key="10">
    <source>
        <dbReference type="ARBA" id="ARBA00022977"/>
    </source>
</evidence>
<keyword evidence="5 11" id="KW-0479">Metal-binding</keyword>
<comment type="pathway">
    <text evidence="3 11">Cofactor biosynthesis; thiamine diphosphate biosynthesis; 4-methyl-5-(2-phosphoethyl)-thiazole from 5-(2-hydroxyethyl)-4-methylthiazole: step 1/1.</text>
</comment>
<reference evidence="12" key="1">
    <citation type="submission" date="2018-12" db="EMBL/GenBank/DDBJ databases">
        <authorList>
            <person name="Sun L."/>
            <person name="Chen Z."/>
        </authorList>
    </citation>
    <scope>NUCLEOTIDE SEQUENCE [LARGE SCALE GENOMIC DNA]</scope>
    <source>
        <strain evidence="12">3-2-2</strain>
    </source>
</reference>
<comment type="caution">
    <text evidence="12">The sequence shown here is derived from an EMBL/GenBank/DDBJ whole genome shotgun (WGS) entry which is preliminary data.</text>
</comment>
<feature type="binding site" evidence="11">
    <location>
        <position position="166"/>
    </location>
    <ligand>
        <name>ATP</name>
        <dbReference type="ChEBI" id="CHEBI:30616"/>
    </ligand>
</feature>
<dbReference type="Proteomes" id="UP000287156">
    <property type="component" value="Unassembled WGS sequence"/>
</dbReference>